<gene>
    <name evidence="9" type="ORF">SE18_07525</name>
</gene>
<dbReference type="Gene3D" id="2.160.20.20">
    <property type="match status" value="1"/>
</dbReference>
<dbReference type="NCBIfam" id="NF041518">
    <property type="entry name" value="choice_anch_Q"/>
    <property type="match status" value="1"/>
</dbReference>
<evidence type="ECO:0000256" key="1">
    <source>
        <dbReference type="ARBA" id="ARBA00004196"/>
    </source>
</evidence>
<dbReference type="Proteomes" id="UP000050277">
    <property type="component" value="Unassembled WGS sequence"/>
</dbReference>
<dbReference type="PATRIC" id="fig|70996.4.peg.4864"/>
<evidence type="ECO:0000256" key="3">
    <source>
        <dbReference type="ARBA" id="ARBA00004613"/>
    </source>
</evidence>
<dbReference type="InterPro" id="IPR003368">
    <property type="entry name" value="POMP_repeat"/>
</dbReference>
<evidence type="ECO:0000256" key="2">
    <source>
        <dbReference type="ARBA" id="ARBA00004442"/>
    </source>
</evidence>
<feature type="signal peptide" evidence="8">
    <location>
        <begin position="1"/>
        <end position="22"/>
    </location>
</feature>
<keyword evidence="6" id="KW-0472">Membrane</keyword>
<dbReference type="RefSeq" id="WP_054533817.1">
    <property type="nucleotide sequence ID" value="NZ_LGKP01000012.1"/>
</dbReference>
<evidence type="ECO:0008006" key="11">
    <source>
        <dbReference type="Google" id="ProtNLM"/>
    </source>
</evidence>
<comment type="subcellular location">
    <subcellularLocation>
        <location evidence="1">Cell envelope</location>
    </subcellularLocation>
    <subcellularLocation>
        <location evidence="2">Cell outer membrane</location>
    </subcellularLocation>
    <subcellularLocation>
        <location evidence="3">Secreted</location>
    </subcellularLocation>
</comment>
<protein>
    <recommendedName>
        <fullName evidence="11">Right handed beta helix domain-containing protein</fullName>
    </recommendedName>
</protein>
<evidence type="ECO:0000313" key="9">
    <source>
        <dbReference type="EMBL" id="KPL90443.1"/>
    </source>
</evidence>
<keyword evidence="10" id="KW-1185">Reference proteome</keyword>
<dbReference type="NCBIfam" id="TIGR01376">
    <property type="entry name" value="POMP_repeat"/>
    <property type="match status" value="1"/>
</dbReference>
<evidence type="ECO:0000256" key="6">
    <source>
        <dbReference type="ARBA" id="ARBA00023136"/>
    </source>
</evidence>
<reference evidence="9 10" key="1">
    <citation type="submission" date="2015-07" db="EMBL/GenBank/DDBJ databases">
        <title>Whole genome sequence of Herpetosiphon geysericola DSM 7119.</title>
        <authorList>
            <person name="Hemp J."/>
            <person name="Ward L.M."/>
            <person name="Pace L.A."/>
            <person name="Fischer W.W."/>
        </authorList>
    </citation>
    <scope>NUCLEOTIDE SEQUENCE [LARGE SCALE GENOMIC DNA]</scope>
    <source>
        <strain evidence="9 10">DSM 7119</strain>
    </source>
</reference>
<evidence type="ECO:0000256" key="5">
    <source>
        <dbReference type="ARBA" id="ARBA00022729"/>
    </source>
</evidence>
<dbReference type="InterPro" id="IPR011050">
    <property type="entry name" value="Pectin_lyase_fold/virulence"/>
</dbReference>
<dbReference type="PANTHER" id="PTHR11319:SF35">
    <property type="entry name" value="OUTER MEMBRANE PROTEIN PMPC-RELATED"/>
    <property type="match status" value="1"/>
</dbReference>
<dbReference type="STRING" id="70996.SE18_07525"/>
<organism evidence="9 10">
    <name type="scientific">Herpetosiphon geysericola</name>
    <dbReference type="NCBI Taxonomy" id="70996"/>
    <lineage>
        <taxon>Bacteria</taxon>
        <taxon>Bacillati</taxon>
        <taxon>Chloroflexota</taxon>
        <taxon>Chloroflexia</taxon>
        <taxon>Herpetosiphonales</taxon>
        <taxon>Herpetosiphonaceae</taxon>
        <taxon>Herpetosiphon</taxon>
    </lineage>
</organism>
<dbReference type="OrthoDB" id="138537at2"/>
<dbReference type="Pfam" id="PF02415">
    <property type="entry name" value="Chlam_PMP"/>
    <property type="match status" value="1"/>
</dbReference>
<keyword evidence="4" id="KW-0964">Secreted</keyword>
<dbReference type="InterPro" id="IPR059226">
    <property type="entry name" value="Choice_anch_Q_dom"/>
</dbReference>
<evidence type="ECO:0000256" key="8">
    <source>
        <dbReference type="SAM" id="SignalP"/>
    </source>
</evidence>
<dbReference type="GO" id="GO:0005576">
    <property type="term" value="C:extracellular region"/>
    <property type="evidence" value="ECO:0007669"/>
    <property type="project" value="UniProtKB-SubCell"/>
</dbReference>
<keyword evidence="5 8" id="KW-0732">Signal</keyword>
<dbReference type="AlphaFoldDB" id="A0A0P6YYW4"/>
<comment type="caution">
    <text evidence="9">The sequence shown here is derived from an EMBL/GenBank/DDBJ whole genome shotgun (WGS) entry which is preliminary data.</text>
</comment>
<dbReference type="InterPro" id="IPR012332">
    <property type="entry name" value="Autotransporter_pectin_lyase_C"/>
</dbReference>
<accession>A0A0P6YYW4</accession>
<evidence type="ECO:0000313" key="10">
    <source>
        <dbReference type="Proteomes" id="UP000050277"/>
    </source>
</evidence>
<dbReference type="PANTHER" id="PTHR11319">
    <property type="entry name" value="G PROTEIN-COUPLED RECEPTOR-RELATED"/>
    <property type="match status" value="1"/>
</dbReference>
<sequence length="541" mass="55503">MRFLYVLVIGCCTLALAFQVQAAPMAGVVGTGTPASCSEAALDVALTNGGTISFNCGGPATINLSSDKILVSSTTIDGANQITLSGRNLNRLFVANGEIQFTLRNLTLEAGFSPVGGGALELVGATVVLDRVHFNNHQATDQGGAIYCFEGSGSSLTIRNSSFAGNRSASGGAIYSDGCALTIDNSDFTANIAPTNNINSFGGAIYSVGPTSINNTRFYQNQARDGGAIFIHNQASVTIRFSNFLENSGGYGGALENTGGLTITDSLLQANTVSGTGGAIWNSGGRLLLKRSRLLGNQADEGGAISSYGSHAELVDLLIEGNMATGTNGGGGIFHDNGTLFISNASLIRNVATAGHGGAIYQDSDDNLTLSNVTVAENQADQFGGGLYHKARYAVITNSTFYNNTALAGTELYEDSPLTTEQPRIIQIGNSVVAGASNNCGGSAVQSLGFNLSDGTCAGLDTASDQQNLSDLKLSGLQVNGGRIAMPVYTPLATSPLINAADPNLCPVSDQRGAARVAGCDIGAVEAAALLAQVYLPFAKR</sequence>
<name>A0A0P6YYW4_9CHLR</name>
<evidence type="ECO:0000256" key="4">
    <source>
        <dbReference type="ARBA" id="ARBA00022525"/>
    </source>
</evidence>
<evidence type="ECO:0000256" key="7">
    <source>
        <dbReference type="ARBA" id="ARBA00023237"/>
    </source>
</evidence>
<proteinExistence type="predicted"/>
<keyword evidence="7" id="KW-0998">Cell outer membrane</keyword>
<dbReference type="SUPFAM" id="SSF51126">
    <property type="entry name" value="Pectin lyase-like"/>
    <property type="match status" value="2"/>
</dbReference>
<dbReference type="GO" id="GO:0009279">
    <property type="term" value="C:cell outer membrane"/>
    <property type="evidence" value="ECO:0007669"/>
    <property type="project" value="UniProtKB-SubCell"/>
</dbReference>
<dbReference type="EMBL" id="LGKP01000012">
    <property type="protein sequence ID" value="KPL90443.1"/>
    <property type="molecule type" value="Genomic_DNA"/>
</dbReference>
<feature type="chain" id="PRO_5006134026" description="Right handed beta helix domain-containing protein" evidence="8">
    <location>
        <begin position="23"/>
        <end position="541"/>
    </location>
</feature>